<dbReference type="EMBL" id="JACHCB010000005">
    <property type="protein sequence ID" value="MBB6109916.1"/>
    <property type="molecule type" value="Genomic_DNA"/>
</dbReference>
<proteinExistence type="predicted"/>
<dbReference type="Proteomes" id="UP000541583">
    <property type="component" value="Unassembled WGS sequence"/>
</dbReference>
<reference evidence="4 5" key="1">
    <citation type="submission" date="2020-08" db="EMBL/GenBank/DDBJ databases">
        <title>Genomic Encyclopedia of Type Strains, Phase IV (KMG-V): Genome sequencing to study the core and pangenomes of soil and plant-associated prokaryotes.</title>
        <authorList>
            <person name="Whitman W."/>
        </authorList>
    </citation>
    <scope>NUCLEOTIDE SEQUENCE [LARGE SCALE GENOMIC DNA]</scope>
    <source>
        <strain evidence="2 4">ANJLi2</strain>
        <strain evidence="3 5">MP601</strain>
    </source>
</reference>
<evidence type="ECO:0000313" key="2">
    <source>
        <dbReference type="EMBL" id="MBB6109916.1"/>
    </source>
</evidence>
<dbReference type="PROSITE" id="PS51257">
    <property type="entry name" value="PROKAR_LIPOPROTEIN"/>
    <property type="match status" value="1"/>
</dbReference>
<dbReference type="STRING" id="354630.SAMN05421821_105338"/>
<dbReference type="AlphaFoldDB" id="A0A1N6YZH0"/>
<feature type="chain" id="PRO_5044563109" description="Lipocalin-like domain-containing protein" evidence="1">
    <location>
        <begin position="18"/>
        <end position="135"/>
    </location>
</feature>
<protein>
    <recommendedName>
        <fullName evidence="6">Lipocalin-like domain-containing protein</fullName>
    </recommendedName>
</protein>
<dbReference type="EMBL" id="JACHCA010000021">
    <property type="protein sequence ID" value="MBB6131224.1"/>
    <property type="molecule type" value="Genomic_DNA"/>
</dbReference>
<sequence>MKFHGFILFALVLGVMASCKPAVTTQALTGKWKYIKIEHPNASPPDTMKKAELDEVVPYIQFTPEMKYLIVWGGKFLSHGSFTLNGSNMNVKEVLPDGKTRDFVFYVSELTDGKIVFESTGPEGSKVTALRASKF</sequence>
<organism evidence="3 5">
    <name type="scientific">Mucilaginibacter lappiensis</name>
    <dbReference type="NCBI Taxonomy" id="354630"/>
    <lineage>
        <taxon>Bacteria</taxon>
        <taxon>Pseudomonadati</taxon>
        <taxon>Bacteroidota</taxon>
        <taxon>Sphingobacteriia</taxon>
        <taxon>Sphingobacteriales</taxon>
        <taxon>Sphingobacteriaceae</taxon>
        <taxon>Mucilaginibacter</taxon>
    </lineage>
</organism>
<dbReference type="RefSeq" id="WP_076373671.1">
    <property type="nucleotide sequence ID" value="NZ_FTMG01000005.1"/>
</dbReference>
<feature type="signal peptide" evidence="1">
    <location>
        <begin position="1"/>
        <end position="17"/>
    </location>
</feature>
<evidence type="ECO:0000313" key="5">
    <source>
        <dbReference type="Proteomes" id="UP000548326"/>
    </source>
</evidence>
<evidence type="ECO:0000313" key="4">
    <source>
        <dbReference type="Proteomes" id="UP000541583"/>
    </source>
</evidence>
<comment type="caution">
    <text evidence="3">The sequence shown here is derived from an EMBL/GenBank/DDBJ whole genome shotgun (WGS) entry which is preliminary data.</text>
</comment>
<keyword evidence="1" id="KW-0732">Signal</keyword>
<dbReference type="Proteomes" id="UP000548326">
    <property type="component" value="Unassembled WGS sequence"/>
</dbReference>
<name>A0A1N6YZH0_9SPHI</name>
<evidence type="ECO:0000313" key="3">
    <source>
        <dbReference type="EMBL" id="MBB6131224.1"/>
    </source>
</evidence>
<keyword evidence="4" id="KW-1185">Reference proteome</keyword>
<accession>A0A1N6YZH0</accession>
<gene>
    <name evidence="3" type="ORF">HDF22_005375</name>
    <name evidence="2" type="ORF">HDF23_002665</name>
</gene>
<evidence type="ECO:0008006" key="6">
    <source>
        <dbReference type="Google" id="ProtNLM"/>
    </source>
</evidence>
<dbReference type="OrthoDB" id="794255at2"/>
<evidence type="ECO:0000256" key="1">
    <source>
        <dbReference type="SAM" id="SignalP"/>
    </source>
</evidence>